<evidence type="ECO:0000259" key="16">
    <source>
        <dbReference type="PROSITE" id="PS50109"/>
    </source>
</evidence>
<evidence type="ECO:0000256" key="1">
    <source>
        <dbReference type="ARBA" id="ARBA00000085"/>
    </source>
</evidence>
<evidence type="ECO:0000256" key="9">
    <source>
        <dbReference type="ARBA" id="ARBA00022777"/>
    </source>
</evidence>
<evidence type="ECO:0000256" key="2">
    <source>
        <dbReference type="ARBA" id="ARBA00004651"/>
    </source>
</evidence>
<keyword evidence="6" id="KW-0808">Transferase</keyword>
<evidence type="ECO:0000313" key="18">
    <source>
        <dbReference type="EMBL" id="MFD2701779.1"/>
    </source>
</evidence>
<evidence type="ECO:0000256" key="15">
    <source>
        <dbReference type="SAM" id="Phobius"/>
    </source>
</evidence>
<accession>A0ABW5SR45</accession>
<evidence type="ECO:0000256" key="12">
    <source>
        <dbReference type="ARBA" id="ARBA00023012"/>
    </source>
</evidence>
<dbReference type="Gene3D" id="3.30.565.10">
    <property type="entry name" value="Histidine kinase-like ATPase, C-terminal domain"/>
    <property type="match status" value="1"/>
</dbReference>
<dbReference type="Gene3D" id="6.10.340.10">
    <property type="match status" value="1"/>
</dbReference>
<dbReference type="InterPro" id="IPR036097">
    <property type="entry name" value="HisK_dim/P_sf"/>
</dbReference>
<dbReference type="SMART" id="SM00387">
    <property type="entry name" value="HATPase_c"/>
    <property type="match status" value="1"/>
</dbReference>
<dbReference type="EC" id="2.7.13.3" evidence="3"/>
<dbReference type="EMBL" id="JBHUMJ010000003">
    <property type="protein sequence ID" value="MFD2701779.1"/>
    <property type="molecule type" value="Genomic_DNA"/>
</dbReference>
<reference evidence="19" key="1">
    <citation type="journal article" date="2019" name="Int. J. Syst. Evol. Microbiol.">
        <title>The Global Catalogue of Microorganisms (GCM) 10K type strain sequencing project: providing services to taxonomists for standard genome sequencing and annotation.</title>
        <authorList>
            <consortium name="The Broad Institute Genomics Platform"/>
            <consortium name="The Broad Institute Genome Sequencing Center for Infectious Disease"/>
            <person name="Wu L."/>
            <person name="Ma J."/>
        </authorList>
    </citation>
    <scope>NUCLEOTIDE SEQUENCE [LARGE SCALE GENOMIC DNA]</scope>
    <source>
        <strain evidence="19">KCTC 33849</strain>
    </source>
</reference>
<organism evidence="18 19">
    <name type="scientific">Paenibacillus shunpengii</name>
    <dbReference type="NCBI Taxonomy" id="2054424"/>
    <lineage>
        <taxon>Bacteria</taxon>
        <taxon>Bacillati</taxon>
        <taxon>Bacillota</taxon>
        <taxon>Bacilli</taxon>
        <taxon>Bacillales</taxon>
        <taxon>Paenibacillaceae</taxon>
        <taxon>Paenibacillus</taxon>
    </lineage>
</organism>
<dbReference type="RefSeq" id="WP_256209804.1">
    <property type="nucleotide sequence ID" value="NZ_JBHUMJ010000003.1"/>
</dbReference>
<feature type="domain" description="Histidine kinase" evidence="16">
    <location>
        <begin position="281"/>
        <end position="473"/>
    </location>
</feature>
<dbReference type="Pfam" id="PF00672">
    <property type="entry name" value="HAMP"/>
    <property type="match status" value="1"/>
</dbReference>
<dbReference type="InterPro" id="IPR003661">
    <property type="entry name" value="HisK_dim/P_dom"/>
</dbReference>
<dbReference type="SUPFAM" id="SSF55874">
    <property type="entry name" value="ATPase domain of HSP90 chaperone/DNA topoisomerase II/histidine kinase"/>
    <property type="match status" value="1"/>
</dbReference>
<proteinExistence type="predicted"/>
<dbReference type="InterPro" id="IPR003660">
    <property type="entry name" value="HAMP_dom"/>
</dbReference>
<evidence type="ECO:0000256" key="6">
    <source>
        <dbReference type="ARBA" id="ARBA00022679"/>
    </source>
</evidence>
<keyword evidence="12" id="KW-0902">Two-component regulatory system</keyword>
<evidence type="ECO:0000256" key="5">
    <source>
        <dbReference type="ARBA" id="ARBA00022553"/>
    </source>
</evidence>
<keyword evidence="8" id="KW-0547">Nucleotide-binding</keyword>
<keyword evidence="9 18" id="KW-0418">Kinase</keyword>
<dbReference type="PROSITE" id="PS50885">
    <property type="entry name" value="HAMP"/>
    <property type="match status" value="1"/>
</dbReference>
<dbReference type="InterPro" id="IPR036890">
    <property type="entry name" value="HATPase_C_sf"/>
</dbReference>
<comment type="catalytic activity">
    <reaction evidence="1">
        <text>ATP + protein L-histidine = ADP + protein N-phospho-L-histidine.</text>
        <dbReference type="EC" id="2.7.13.3"/>
    </reaction>
</comment>
<feature type="transmembrane region" description="Helical" evidence="15">
    <location>
        <begin position="190"/>
        <end position="213"/>
    </location>
</feature>
<sequence>MRQDLREGEENKRGLRQRNGRIHFKNSLMSRYLLIVIIAMVFLPIAFMSTGLLFGVLYPFVHSAKDDNLPYGSSIQIETDWHEEAKKLSGLPEDSVRSRLAELGEHYKESTILWVDDTGMTSFKKPDTLQVQSRWKPSDAVEYMKNAQGNTEVYTVVAFIGGGQEDLGEGFISLALPRDVLSRSSDTGGWAIYNTLAMIIILGLFMLISWSFFRRISKRLTRLEVAVSTPGADGIPLPVEVRQPDEIGQLEKSFNGMVHQLRDSRGRQQEEEQLRKNLIADLSHDLGTPLTVVRGHLHALHKEPLTAIGQESLHRIEGKIDDLGGLIDNLLSYNLLSSGKYTMKLQQADVVRIVRESTAAWYPLWESAEFTIDIELSEQPLIWNVDIQGFRRVLDNLFQNIMRHAKSGRYVRVATAQHLGETCIVIEDHGPGISGDSASAGAGIGLRIVDLLLEGMELSREAESSARGTSITIGPRFRDPRDKYNLNKT</sequence>
<comment type="subcellular location">
    <subcellularLocation>
        <location evidence="2">Cell membrane</location>
        <topology evidence="2">Multi-pass membrane protein</topology>
    </subcellularLocation>
</comment>
<dbReference type="Pfam" id="PF00512">
    <property type="entry name" value="HisKA"/>
    <property type="match status" value="1"/>
</dbReference>
<dbReference type="InterPro" id="IPR050398">
    <property type="entry name" value="HssS/ArlS-like"/>
</dbReference>
<evidence type="ECO:0000256" key="4">
    <source>
        <dbReference type="ARBA" id="ARBA00022475"/>
    </source>
</evidence>
<keyword evidence="13 15" id="KW-0472">Membrane</keyword>
<dbReference type="CDD" id="cd06225">
    <property type="entry name" value="HAMP"/>
    <property type="match status" value="1"/>
</dbReference>
<evidence type="ECO:0000256" key="13">
    <source>
        <dbReference type="ARBA" id="ARBA00023136"/>
    </source>
</evidence>
<dbReference type="SUPFAM" id="SSF47384">
    <property type="entry name" value="Homodimeric domain of signal transducing histidine kinase"/>
    <property type="match status" value="1"/>
</dbReference>
<keyword evidence="4" id="KW-1003">Cell membrane</keyword>
<keyword evidence="7 15" id="KW-0812">Transmembrane</keyword>
<dbReference type="SMART" id="SM00388">
    <property type="entry name" value="HisKA"/>
    <property type="match status" value="1"/>
</dbReference>
<comment type="caution">
    <text evidence="18">The sequence shown here is derived from an EMBL/GenBank/DDBJ whole genome shotgun (WGS) entry which is preliminary data.</text>
</comment>
<dbReference type="SUPFAM" id="SSF158472">
    <property type="entry name" value="HAMP domain-like"/>
    <property type="match status" value="1"/>
</dbReference>
<keyword evidence="5" id="KW-0597">Phosphoprotein</keyword>
<dbReference type="Gene3D" id="1.10.287.130">
    <property type="match status" value="1"/>
</dbReference>
<dbReference type="Pfam" id="PF02518">
    <property type="entry name" value="HATPase_c"/>
    <property type="match status" value="1"/>
</dbReference>
<name>A0ABW5SR45_9BACL</name>
<dbReference type="Proteomes" id="UP001597540">
    <property type="component" value="Unassembled WGS sequence"/>
</dbReference>
<evidence type="ECO:0000256" key="8">
    <source>
        <dbReference type="ARBA" id="ARBA00022741"/>
    </source>
</evidence>
<feature type="region of interest" description="Disordered" evidence="14">
    <location>
        <begin position="464"/>
        <end position="489"/>
    </location>
</feature>
<feature type="compositionally biased region" description="Basic and acidic residues" evidence="14">
    <location>
        <begin position="476"/>
        <end position="489"/>
    </location>
</feature>
<dbReference type="InterPro" id="IPR003594">
    <property type="entry name" value="HATPase_dom"/>
</dbReference>
<keyword evidence="19" id="KW-1185">Reference proteome</keyword>
<keyword evidence="11 15" id="KW-1133">Transmembrane helix</keyword>
<dbReference type="PROSITE" id="PS50109">
    <property type="entry name" value="HIS_KIN"/>
    <property type="match status" value="1"/>
</dbReference>
<evidence type="ECO:0000313" key="19">
    <source>
        <dbReference type="Proteomes" id="UP001597540"/>
    </source>
</evidence>
<dbReference type="GO" id="GO:0016301">
    <property type="term" value="F:kinase activity"/>
    <property type="evidence" value="ECO:0007669"/>
    <property type="project" value="UniProtKB-KW"/>
</dbReference>
<feature type="domain" description="HAMP" evidence="17">
    <location>
        <begin position="214"/>
        <end position="266"/>
    </location>
</feature>
<evidence type="ECO:0000256" key="7">
    <source>
        <dbReference type="ARBA" id="ARBA00022692"/>
    </source>
</evidence>
<feature type="transmembrane region" description="Helical" evidence="15">
    <location>
        <begin position="32"/>
        <end position="61"/>
    </location>
</feature>
<keyword evidence="10" id="KW-0067">ATP-binding</keyword>
<evidence type="ECO:0000256" key="11">
    <source>
        <dbReference type="ARBA" id="ARBA00022989"/>
    </source>
</evidence>
<dbReference type="CDD" id="cd00082">
    <property type="entry name" value="HisKA"/>
    <property type="match status" value="1"/>
</dbReference>
<evidence type="ECO:0000259" key="17">
    <source>
        <dbReference type="PROSITE" id="PS50885"/>
    </source>
</evidence>
<evidence type="ECO:0000256" key="10">
    <source>
        <dbReference type="ARBA" id="ARBA00022840"/>
    </source>
</evidence>
<evidence type="ECO:0000256" key="14">
    <source>
        <dbReference type="SAM" id="MobiDB-lite"/>
    </source>
</evidence>
<dbReference type="PANTHER" id="PTHR45528">
    <property type="entry name" value="SENSOR HISTIDINE KINASE CPXA"/>
    <property type="match status" value="1"/>
</dbReference>
<evidence type="ECO:0000256" key="3">
    <source>
        <dbReference type="ARBA" id="ARBA00012438"/>
    </source>
</evidence>
<gene>
    <name evidence="18" type="ORF">ACFSVM_15050</name>
</gene>
<dbReference type="InterPro" id="IPR005467">
    <property type="entry name" value="His_kinase_dom"/>
</dbReference>
<protein>
    <recommendedName>
        <fullName evidence="3">histidine kinase</fullName>
        <ecNumber evidence="3">2.7.13.3</ecNumber>
    </recommendedName>
</protein>
<dbReference type="SMART" id="SM00304">
    <property type="entry name" value="HAMP"/>
    <property type="match status" value="1"/>
</dbReference>
<dbReference type="PANTHER" id="PTHR45528:SF9">
    <property type="entry name" value="SENSOR HISTIDINE KINASE YBDK"/>
    <property type="match status" value="1"/>
</dbReference>